<dbReference type="GO" id="GO:0006099">
    <property type="term" value="P:tricarboxylic acid cycle"/>
    <property type="evidence" value="ECO:0007669"/>
    <property type="project" value="TreeGrafter"/>
</dbReference>
<dbReference type="GO" id="GO:0034553">
    <property type="term" value="P:mitochondrial respiratory chain complex II assembly"/>
    <property type="evidence" value="ECO:0007669"/>
    <property type="project" value="TreeGrafter"/>
</dbReference>
<dbReference type="SUPFAM" id="SSF109910">
    <property type="entry name" value="YgfY-like"/>
    <property type="match status" value="1"/>
</dbReference>
<dbReference type="Gene3D" id="1.10.150.250">
    <property type="entry name" value="Flavinator of succinate dehydrogenase"/>
    <property type="match status" value="1"/>
</dbReference>
<comment type="subcellular location">
    <subcellularLocation>
        <location evidence="1 4">Mitochondrion matrix</location>
    </subcellularLocation>
</comment>
<dbReference type="AlphaFoldDB" id="A0A4Z2DIN5"/>
<dbReference type="Proteomes" id="UP000311919">
    <property type="component" value="Unassembled WGS sequence"/>
</dbReference>
<evidence type="ECO:0000256" key="4">
    <source>
        <dbReference type="HAMAP-Rule" id="MF_03057"/>
    </source>
</evidence>
<dbReference type="InterPro" id="IPR028882">
    <property type="entry name" value="SDHAF2"/>
</dbReference>
<dbReference type="PANTHER" id="PTHR12469:SF2">
    <property type="entry name" value="SUCCINATE DEHYDROGENASE ASSEMBLY FACTOR 2, MITOCHONDRIAL"/>
    <property type="match status" value="1"/>
</dbReference>
<dbReference type="Pfam" id="PF03937">
    <property type="entry name" value="Sdh5"/>
    <property type="match status" value="1"/>
</dbReference>
<dbReference type="EMBL" id="SKCS01000118">
    <property type="protein sequence ID" value="TNN16363.1"/>
    <property type="molecule type" value="Genomic_DNA"/>
</dbReference>
<comment type="subunit">
    <text evidence="4">Interacts with the flavoprotein subunit within the SDH catalytic dimer.</text>
</comment>
<gene>
    <name evidence="5" type="ORF">EWB00_000476</name>
</gene>
<dbReference type="InterPro" id="IPR036714">
    <property type="entry name" value="SDH_sf"/>
</dbReference>
<organism evidence="5 6">
    <name type="scientific">Schistosoma japonicum</name>
    <name type="common">Blood fluke</name>
    <dbReference type="NCBI Taxonomy" id="6182"/>
    <lineage>
        <taxon>Eukaryota</taxon>
        <taxon>Metazoa</taxon>
        <taxon>Spiralia</taxon>
        <taxon>Lophotrochozoa</taxon>
        <taxon>Platyhelminthes</taxon>
        <taxon>Trematoda</taxon>
        <taxon>Digenea</taxon>
        <taxon>Strigeidida</taxon>
        <taxon>Schistosomatoidea</taxon>
        <taxon>Schistosomatidae</taxon>
        <taxon>Schistosoma</taxon>
    </lineage>
</organism>
<evidence type="ECO:0000313" key="5">
    <source>
        <dbReference type="EMBL" id="TNN16364.1"/>
    </source>
</evidence>
<keyword evidence="2 4" id="KW-0496">Mitochondrion</keyword>
<dbReference type="EMBL" id="SKCS01000118">
    <property type="protein sequence ID" value="TNN16361.1"/>
    <property type="molecule type" value="Genomic_DNA"/>
</dbReference>
<dbReference type="InterPro" id="IPR005631">
    <property type="entry name" value="SDH"/>
</dbReference>
<dbReference type="EMBL" id="SKCS01000118">
    <property type="protein sequence ID" value="TNN16365.1"/>
    <property type="molecule type" value="Genomic_DNA"/>
</dbReference>
<dbReference type="FunFam" id="1.10.150.250:FF:000002">
    <property type="entry name" value="Succinate dehydrogenase assembly factor 2, mitochondrial"/>
    <property type="match status" value="1"/>
</dbReference>
<keyword evidence="6" id="KW-1185">Reference proteome</keyword>
<protein>
    <recommendedName>
        <fullName evidence="4">Succinate dehydrogenase assembly factor 2, mitochondrial</fullName>
        <shortName evidence="4">SDH assembly factor 2</shortName>
        <shortName evidence="4">SDHAF2</shortName>
    </recommendedName>
</protein>
<accession>A0A4Z2DIN5</accession>
<name>A0A4Z2DIN5_SCHJA</name>
<dbReference type="GO" id="GO:0006121">
    <property type="term" value="P:mitochondrial electron transport, succinate to ubiquinone"/>
    <property type="evidence" value="ECO:0007669"/>
    <property type="project" value="UniProtKB-UniRule"/>
</dbReference>
<dbReference type="HAMAP" id="MF_03057">
    <property type="entry name" value="SDHAF2"/>
    <property type="match status" value="1"/>
</dbReference>
<reference evidence="5 6" key="1">
    <citation type="submission" date="2019-03" db="EMBL/GenBank/DDBJ databases">
        <title>An improved genome assembly of the fluke Schistosoma japonicum.</title>
        <authorList>
            <person name="Hu W."/>
            <person name="Luo F."/>
            <person name="Yin M."/>
            <person name="Mo X."/>
            <person name="Sun C."/>
            <person name="Wu Q."/>
            <person name="Zhu B."/>
            <person name="Xiang M."/>
            <person name="Wang J."/>
            <person name="Wang Y."/>
            <person name="Zhang T."/>
            <person name="Xu B."/>
            <person name="Zheng H."/>
            <person name="Feng Z."/>
        </authorList>
    </citation>
    <scope>NUCLEOTIDE SEQUENCE [LARGE SCALE GENOMIC DNA]</scope>
    <source>
        <strain evidence="5">HuSjv2</strain>
        <tissue evidence="5">Worms</tissue>
    </source>
</reference>
<evidence type="ECO:0000256" key="1">
    <source>
        <dbReference type="ARBA" id="ARBA00004305"/>
    </source>
</evidence>
<dbReference type="STRING" id="6182.A0A4Z2DIN5"/>
<sequence>MNNKWHNIARLINKLDGRVVAIPKCPAKTFLGYPLFSSKSSFDQNNDLESIQLRSRNQILNTETDDIRRARLLYQSRKRGNLENGILLSTFAAQYLNTMTHEQLIAYDDLINLPDNEWDLYYWITKAKQAPEYFQTDVLQLLQEHCQNRKNELRNQQPSLY</sequence>
<comment type="caution">
    <text evidence="5">The sequence shown here is derived from an EMBL/GenBank/DDBJ whole genome shotgun (WGS) entry which is preliminary data.</text>
</comment>
<evidence type="ECO:0000256" key="3">
    <source>
        <dbReference type="ARBA" id="ARBA00023186"/>
    </source>
</evidence>
<evidence type="ECO:0000313" key="6">
    <source>
        <dbReference type="Proteomes" id="UP000311919"/>
    </source>
</evidence>
<dbReference type="EMBL" id="SKCS01000118">
    <property type="protein sequence ID" value="TNN16364.1"/>
    <property type="molecule type" value="Genomic_DNA"/>
</dbReference>
<keyword evidence="3 4" id="KW-0143">Chaperone</keyword>
<proteinExistence type="inferred from homology"/>
<comment type="similarity">
    <text evidence="4">Belongs to the SDHAF2 family.</text>
</comment>
<dbReference type="EMBL" id="SKCS01000118">
    <property type="protein sequence ID" value="TNN16362.1"/>
    <property type="molecule type" value="Genomic_DNA"/>
</dbReference>
<dbReference type="OrthoDB" id="284292at2759"/>
<dbReference type="PANTHER" id="PTHR12469">
    <property type="entry name" value="PROTEIN EMI5 HOMOLOG, MITOCHONDRIAL"/>
    <property type="match status" value="1"/>
</dbReference>
<dbReference type="GO" id="GO:0005759">
    <property type="term" value="C:mitochondrial matrix"/>
    <property type="evidence" value="ECO:0007669"/>
    <property type="project" value="UniProtKB-SubCell"/>
</dbReference>
<evidence type="ECO:0000256" key="2">
    <source>
        <dbReference type="ARBA" id="ARBA00023128"/>
    </source>
</evidence>
<comment type="function">
    <text evidence="4">Plays an essential role in the assembly of succinate dehydrogenase (SDH), an enzyme complex (also referred to as respiratory complex II) that is a component of both the tricarboxylic acid (TCA) cycle and the mitochondrial electron transport chain, and which couples the oxidation of succinate to fumarate with the reduction of ubiquinone (coenzyme Q) to ubiquinol. Required for flavinylation (covalent attachment of FAD) of the flavoprotein subunit of the SDH catalytic dimer.</text>
</comment>